<gene>
    <name evidence="1" type="ORF">MsAc7_04800</name>
</gene>
<proteinExistence type="predicted"/>
<reference evidence="1 2" key="1">
    <citation type="submission" date="2023-07" db="EMBL/GenBank/DDBJ databases">
        <title>Closed genoem sequence of Methanosarcinaceae archaeon Ac7.</title>
        <authorList>
            <person name="Poehlein A."/>
            <person name="Protasov E."/>
            <person name="Platt K."/>
            <person name="Reeh H."/>
            <person name="Daniel R."/>
            <person name="Brune A."/>
        </authorList>
    </citation>
    <scope>NUCLEOTIDE SEQUENCE [LARGE SCALE GENOMIC DNA]</scope>
    <source>
        <strain evidence="1 2">Ac7</strain>
    </source>
</reference>
<organism evidence="1 2">
    <name type="scientific">Methanolapillus millepedarum</name>
    <dbReference type="NCBI Taxonomy" id="3028296"/>
    <lineage>
        <taxon>Archaea</taxon>
        <taxon>Methanobacteriati</taxon>
        <taxon>Methanobacteriota</taxon>
        <taxon>Stenosarchaea group</taxon>
        <taxon>Methanomicrobia</taxon>
        <taxon>Methanosarcinales</taxon>
        <taxon>Methanosarcinaceae</taxon>
        <taxon>Methanolapillus</taxon>
    </lineage>
</organism>
<dbReference type="RefSeq" id="WP_338103008.1">
    <property type="nucleotide sequence ID" value="NZ_CP131060.1"/>
</dbReference>
<name>A0AA96ZV22_9EURY</name>
<dbReference type="AlphaFoldDB" id="A0AA96ZV22"/>
<dbReference type="EMBL" id="CP131060">
    <property type="protein sequence ID" value="WNY24951.1"/>
    <property type="molecule type" value="Genomic_DNA"/>
</dbReference>
<keyword evidence="2" id="KW-1185">Reference proteome</keyword>
<sequence length="288" mass="32110">MLNTEEKIIGFVSLLLILTAVVFAAVTESGAIDPDWTLSPEMVEVEGPAGFHYIKTDSIYFYGYESSDGTQIYSTPTLYFFQNMVTELQKVLPFLKGDNNKTPDSKISVSTASSISEAYPGYSGFYVYVTYQEQISPFTLEFWEMPRFEIISYFSKTNNWMKGPGENPNKTPTGFAYVNVVAADSKENATAMAAGLAAFHFNRSGEQDRSIIKAAVNSMPGYRYSYSYVPDESDGLGNEAVTAAGYIWTVDNFLVTVDGYNVDSKPLKLLAKGVRFEENNEFDIFNNF</sequence>
<dbReference type="GeneID" id="89229599"/>
<evidence type="ECO:0000313" key="1">
    <source>
        <dbReference type="EMBL" id="WNY24951.1"/>
    </source>
</evidence>
<evidence type="ECO:0000313" key="2">
    <source>
        <dbReference type="Proteomes" id="UP001303587"/>
    </source>
</evidence>
<dbReference type="Proteomes" id="UP001303587">
    <property type="component" value="Chromosome"/>
</dbReference>
<protein>
    <submittedName>
        <fullName evidence="1">Uncharacterized protein</fullName>
    </submittedName>
</protein>
<accession>A0AA96ZV22</accession>